<reference evidence="2 3" key="1">
    <citation type="journal article" date="2019" name="Sci. Rep.">
        <title>Orb-weaving spider Araneus ventricosus genome elucidates the spidroin gene catalogue.</title>
        <authorList>
            <person name="Kono N."/>
            <person name="Nakamura H."/>
            <person name="Ohtoshi R."/>
            <person name="Moran D.A.P."/>
            <person name="Shinohara A."/>
            <person name="Yoshida Y."/>
            <person name="Fujiwara M."/>
            <person name="Mori M."/>
            <person name="Tomita M."/>
            <person name="Arakawa K."/>
        </authorList>
    </citation>
    <scope>NUCLEOTIDE SEQUENCE [LARGE SCALE GENOMIC DNA]</scope>
</reference>
<dbReference type="InterPro" id="IPR043502">
    <property type="entry name" value="DNA/RNA_pol_sf"/>
</dbReference>
<dbReference type="SUPFAM" id="SSF56672">
    <property type="entry name" value="DNA/RNA polymerases"/>
    <property type="match status" value="1"/>
</dbReference>
<dbReference type="Gene3D" id="3.30.70.270">
    <property type="match status" value="1"/>
</dbReference>
<evidence type="ECO:0000259" key="1">
    <source>
        <dbReference type="Pfam" id="PF00078"/>
    </source>
</evidence>
<dbReference type="AlphaFoldDB" id="A0A4Y2IAR4"/>
<dbReference type="EMBL" id="BGPR01002516">
    <property type="protein sequence ID" value="GBM74797.1"/>
    <property type="molecule type" value="Genomic_DNA"/>
</dbReference>
<gene>
    <name evidence="2" type="primary">TY3B-I_931</name>
    <name evidence="2" type="ORF">AVEN_38724_1</name>
</gene>
<dbReference type="InterPro" id="IPR053134">
    <property type="entry name" value="RNA-dir_DNA_polymerase"/>
</dbReference>
<feature type="domain" description="Reverse transcriptase" evidence="1">
    <location>
        <begin position="30"/>
        <end position="108"/>
    </location>
</feature>
<protein>
    <submittedName>
        <fullName evidence="2">Transposon Ty3-I Gag-Pol polyprotein</fullName>
    </submittedName>
</protein>
<sequence length="113" mass="12942">MLKEDVIRPSANPWSFPVMLVKRKNGVWCFCVDYGRLSEITKKNVCPLPHIDDALDCLAGGKFFSMMDLKSGYWQREVDDKGREKTAFVTSYGLYEFKVMPFGLCSAPKSKYI</sequence>
<dbReference type="Pfam" id="PF00078">
    <property type="entry name" value="RVT_1"/>
    <property type="match status" value="1"/>
</dbReference>
<dbReference type="InterPro" id="IPR000477">
    <property type="entry name" value="RT_dom"/>
</dbReference>
<evidence type="ECO:0000313" key="3">
    <source>
        <dbReference type="Proteomes" id="UP000499080"/>
    </source>
</evidence>
<name>A0A4Y2IAR4_ARAVE</name>
<comment type="caution">
    <text evidence="2">The sequence shown here is derived from an EMBL/GenBank/DDBJ whole genome shotgun (WGS) entry which is preliminary data.</text>
</comment>
<dbReference type="GO" id="GO:0071897">
    <property type="term" value="P:DNA biosynthetic process"/>
    <property type="evidence" value="ECO:0007669"/>
    <property type="project" value="UniProtKB-ARBA"/>
</dbReference>
<dbReference type="CDD" id="cd01647">
    <property type="entry name" value="RT_LTR"/>
    <property type="match status" value="1"/>
</dbReference>
<dbReference type="Proteomes" id="UP000499080">
    <property type="component" value="Unassembled WGS sequence"/>
</dbReference>
<dbReference type="PANTHER" id="PTHR24559:SF444">
    <property type="entry name" value="REVERSE TRANSCRIPTASE DOMAIN-CONTAINING PROTEIN"/>
    <property type="match status" value="1"/>
</dbReference>
<accession>A0A4Y2IAR4</accession>
<evidence type="ECO:0000313" key="2">
    <source>
        <dbReference type="EMBL" id="GBM74797.1"/>
    </source>
</evidence>
<proteinExistence type="predicted"/>
<dbReference type="InterPro" id="IPR043128">
    <property type="entry name" value="Rev_trsase/Diguanyl_cyclase"/>
</dbReference>
<dbReference type="Gene3D" id="3.10.10.10">
    <property type="entry name" value="HIV Type 1 Reverse Transcriptase, subunit A, domain 1"/>
    <property type="match status" value="1"/>
</dbReference>
<keyword evidence="3" id="KW-1185">Reference proteome</keyword>
<organism evidence="2 3">
    <name type="scientific">Araneus ventricosus</name>
    <name type="common">Orbweaver spider</name>
    <name type="synonym">Epeira ventricosa</name>
    <dbReference type="NCBI Taxonomy" id="182803"/>
    <lineage>
        <taxon>Eukaryota</taxon>
        <taxon>Metazoa</taxon>
        <taxon>Ecdysozoa</taxon>
        <taxon>Arthropoda</taxon>
        <taxon>Chelicerata</taxon>
        <taxon>Arachnida</taxon>
        <taxon>Araneae</taxon>
        <taxon>Araneomorphae</taxon>
        <taxon>Entelegynae</taxon>
        <taxon>Araneoidea</taxon>
        <taxon>Araneidae</taxon>
        <taxon>Araneus</taxon>
    </lineage>
</organism>
<dbReference type="PANTHER" id="PTHR24559">
    <property type="entry name" value="TRANSPOSON TY3-I GAG-POL POLYPROTEIN"/>
    <property type="match status" value="1"/>
</dbReference>
<dbReference type="OrthoDB" id="112267at2759"/>